<proteinExistence type="predicted"/>
<name>V8G9P1_9BURK</name>
<keyword evidence="2" id="KW-1185">Reference proteome</keyword>
<evidence type="ECO:0000313" key="1">
    <source>
        <dbReference type="EMBL" id="ETD72658.1"/>
    </source>
</evidence>
<gene>
    <name evidence="1" type="ORF">V757_03160</name>
</gene>
<dbReference type="Proteomes" id="UP000018766">
    <property type="component" value="Unassembled WGS sequence"/>
</dbReference>
<sequence>MEDKELLKVVRIQAGMGQASDRKKRKGNQWGVVNNM</sequence>
<evidence type="ECO:0000313" key="2">
    <source>
        <dbReference type="Proteomes" id="UP000018766"/>
    </source>
</evidence>
<organism evidence="1 2">
    <name type="scientific">Pelistega indica</name>
    <dbReference type="NCBI Taxonomy" id="1414851"/>
    <lineage>
        <taxon>Bacteria</taxon>
        <taxon>Pseudomonadati</taxon>
        <taxon>Pseudomonadota</taxon>
        <taxon>Betaproteobacteria</taxon>
        <taxon>Burkholderiales</taxon>
        <taxon>Alcaligenaceae</taxon>
        <taxon>Pelistega</taxon>
    </lineage>
</organism>
<protein>
    <submittedName>
        <fullName evidence="1">Uncharacterized protein</fullName>
    </submittedName>
</protein>
<dbReference type="AlphaFoldDB" id="V8G9P1"/>
<reference evidence="1 2" key="1">
    <citation type="submission" date="2013-11" db="EMBL/GenBank/DDBJ databases">
        <title>Genomic analysis of Pelistega sp. HM-7.</title>
        <authorList>
            <person name="Kumbhare S.V."/>
            <person name="Shetty S.A."/>
            <person name="Sharma O."/>
            <person name="Dhotre D.P."/>
        </authorList>
    </citation>
    <scope>NUCLEOTIDE SEQUENCE [LARGE SCALE GENOMIC DNA]</scope>
    <source>
        <strain evidence="1 2">HM-7</strain>
    </source>
</reference>
<accession>V8G9P1</accession>
<comment type="caution">
    <text evidence="1">The sequence shown here is derived from an EMBL/GenBank/DDBJ whole genome shotgun (WGS) entry which is preliminary data.</text>
</comment>
<dbReference type="EMBL" id="AYSV01000043">
    <property type="protein sequence ID" value="ETD72658.1"/>
    <property type="molecule type" value="Genomic_DNA"/>
</dbReference>